<dbReference type="InterPro" id="IPR017871">
    <property type="entry name" value="ABC_transporter-like_CS"/>
</dbReference>
<name>A0ABT7VLP0_9LACO</name>
<comment type="caution">
    <text evidence="4">The sequence shown here is derived from an EMBL/GenBank/DDBJ whole genome shotgun (WGS) entry which is preliminary data.</text>
</comment>
<gene>
    <name evidence="4" type="ORF">QUW46_03595</name>
</gene>
<dbReference type="InterPro" id="IPR003439">
    <property type="entry name" value="ABC_transporter-like_ATP-bd"/>
</dbReference>
<keyword evidence="5" id="KW-1185">Reference proteome</keyword>
<protein>
    <submittedName>
        <fullName evidence="4">ABC transporter ATP-binding protein</fullName>
    </submittedName>
</protein>
<proteinExistence type="inferred from homology"/>
<reference evidence="5" key="1">
    <citation type="submission" date="2023-06" db="EMBL/GenBank/DDBJ databases">
        <title>Identification and characterization of horizontal gene transfer across gut microbiota members of farm animals based on homology search.</title>
        <authorList>
            <person name="Zeman M."/>
            <person name="Kubasova T."/>
            <person name="Jahodarova E."/>
            <person name="Nykrynova M."/>
            <person name="Rychlik I."/>
        </authorList>
    </citation>
    <scope>NUCLEOTIDE SEQUENCE [LARGE SCALE GENOMIC DNA]</scope>
    <source>
        <strain evidence="5">105_WCHN</strain>
    </source>
</reference>
<comment type="similarity">
    <text evidence="1">Belongs to the ABC transporter superfamily.</text>
</comment>
<accession>A0ABT7VLP0</accession>
<reference evidence="4 5" key="3">
    <citation type="submission" date="2023-06" db="EMBL/GenBank/DDBJ databases">
        <authorList>
            <person name="Zeman M."/>
            <person name="Kubasova T."/>
            <person name="Jahodarova E."/>
            <person name="Nykrynova M."/>
            <person name="Rychlik I."/>
        </authorList>
    </citation>
    <scope>NUCLEOTIDE SEQUENCE [LARGE SCALE GENOMIC DNA]</scope>
    <source>
        <strain evidence="4 5">105_WCHN</strain>
    </source>
</reference>
<dbReference type="PROSITE" id="PS50893">
    <property type="entry name" value="ABC_TRANSPORTER_2"/>
    <property type="match status" value="1"/>
</dbReference>
<organism evidence="4 5">
    <name type="scientific">Limosilactobacillus panis</name>
    <dbReference type="NCBI Taxonomy" id="47493"/>
    <lineage>
        <taxon>Bacteria</taxon>
        <taxon>Bacillati</taxon>
        <taxon>Bacillota</taxon>
        <taxon>Bacilli</taxon>
        <taxon>Lactobacillales</taxon>
        <taxon>Lactobacillaceae</taxon>
        <taxon>Limosilactobacillus</taxon>
    </lineage>
</organism>
<keyword evidence="4" id="KW-0067">ATP-binding</keyword>
<dbReference type="SMART" id="SM00382">
    <property type="entry name" value="AAA"/>
    <property type="match status" value="1"/>
</dbReference>
<dbReference type="RefSeq" id="WP_289559636.1">
    <property type="nucleotide sequence ID" value="NZ_JAUDEO010000014.1"/>
</dbReference>
<keyword evidence="2" id="KW-0813">Transport</keyword>
<evidence type="ECO:0000256" key="1">
    <source>
        <dbReference type="ARBA" id="ARBA00005417"/>
    </source>
</evidence>
<dbReference type="Proteomes" id="UP001529423">
    <property type="component" value="Unassembled WGS sequence"/>
</dbReference>
<dbReference type="PANTHER" id="PTHR42734:SF6">
    <property type="entry name" value="MOLYBDATE IMPORT ATP-BINDING PROTEIN MOLC"/>
    <property type="match status" value="1"/>
</dbReference>
<sequence length="258" mass="28545">MPLLSVNNAAFAYQAGHPIFNDVNFQLNAGQIFTILGPNGAGKSTLLKCLLGLQELQRGQILIGGENITGMKRRQLAQQIAYVPQDYQVNTGLSVMDYLLTARAPYLSPLQLPGKEERQQVLTQLARFNLRHLRGRRFSSLSGGQQQLVTIIKALVQQPKLLILDEPMAALDLSRQRQVLTLLKELAATGMAIILTTHLPDHVFLLDSKVGLFFPGGTLRVGSTTQLMTKDNLTSIYHTPVELVYLPQLGRYTCQLVV</sequence>
<dbReference type="InterPro" id="IPR050153">
    <property type="entry name" value="Metal_Ion_Import_ABC"/>
</dbReference>
<dbReference type="EMBL" id="JAUDEO010000014">
    <property type="protein sequence ID" value="MDM8333662.1"/>
    <property type="molecule type" value="Genomic_DNA"/>
</dbReference>
<dbReference type="Pfam" id="PF00005">
    <property type="entry name" value="ABC_tran"/>
    <property type="match status" value="1"/>
</dbReference>
<dbReference type="InterPro" id="IPR003593">
    <property type="entry name" value="AAA+_ATPase"/>
</dbReference>
<evidence type="ECO:0000313" key="4">
    <source>
        <dbReference type="EMBL" id="MDM8333662.1"/>
    </source>
</evidence>
<dbReference type="GO" id="GO:0005524">
    <property type="term" value="F:ATP binding"/>
    <property type="evidence" value="ECO:0007669"/>
    <property type="project" value="UniProtKB-KW"/>
</dbReference>
<evidence type="ECO:0000313" key="5">
    <source>
        <dbReference type="Proteomes" id="UP001529423"/>
    </source>
</evidence>
<feature type="domain" description="ABC transporter" evidence="3">
    <location>
        <begin position="4"/>
        <end position="240"/>
    </location>
</feature>
<evidence type="ECO:0000256" key="2">
    <source>
        <dbReference type="ARBA" id="ARBA00022448"/>
    </source>
</evidence>
<dbReference type="PANTHER" id="PTHR42734">
    <property type="entry name" value="METAL TRANSPORT SYSTEM ATP-BINDING PROTEIN TM_0124-RELATED"/>
    <property type="match status" value="1"/>
</dbReference>
<reference evidence="4 5" key="2">
    <citation type="submission" date="2023-06" db="EMBL/GenBank/DDBJ databases">
        <title>Identification and characterization of horizontal gene transfer across gut microbiota members of farm animals based on homology search.</title>
        <authorList>
            <person name="Schwarzerova J."/>
            <person name="Nykrynova M."/>
            <person name="Jureckova K."/>
            <person name="Cejkova D."/>
            <person name="Rychlik I."/>
        </authorList>
    </citation>
    <scope>NUCLEOTIDE SEQUENCE [LARGE SCALE GENOMIC DNA]</scope>
    <source>
        <strain evidence="4 5">105_WCHN</strain>
    </source>
</reference>
<dbReference type="PROSITE" id="PS00211">
    <property type="entry name" value="ABC_TRANSPORTER_1"/>
    <property type="match status" value="1"/>
</dbReference>
<keyword evidence="4" id="KW-0547">Nucleotide-binding</keyword>
<evidence type="ECO:0000259" key="3">
    <source>
        <dbReference type="PROSITE" id="PS50893"/>
    </source>
</evidence>